<accession>A0AAD4L3L4</accession>
<dbReference type="InterPro" id="IPR050121">
    <property type="entry name" value="Cytochrome_P450_monoxygenase"/>
</dbReference>
<dbReference type="Pfam" id="PF00067">
    <property type="entry name" value="p450"/>
    <property type="match status" value="1"/>
</dbReference>
<comment type="cofactor">
    <cofactor evidence="1 9">
        <name>heme</name>
        <dbReference type="ChEBI" id="CHEBI:30413"/>
    </cofactor>
</comment>
<dbReference type="PANTHER" id="PTHR24305:SF166">
    <property type="entry name" value="CYTOCHROME P450 12A4, MITOCHONDRIAL-RELATED"/>
    <property type="match status" value="1"/>
</dbReference>
<name>A0AAD4L3L4_9AGAM</name>
<dbReference type="GO" id="GO:0020037">
    <property type="term" value="F:heme binding"/>
    <property type="evidence" value="ECO:0007669"/>
    <property type="project" value="InterPro"/>
</dbReference>
<evidence type="ECO:0000256" key="2">
    <source>
        <dbReference type="ARBA" id="ARBA00005179"/>
    </source>
</evidence>
<evidence type="ECO:0000256" key="7">
    <source>
        <dbReference type="ARBA" id="ARBA00023004"/>
    </source>
</evidence>
<dbReference type="PROSITE" id="PS00086">
    <property type="entry name" value="CYTOCHROME_P450"/>
    <property type="match status" value="1"/>
</dbReference>
<dbReference type="Proteomes" id="UP001201163">
    <property type="component" value="Unassembled WGS sequence"/>
</dbReference>
<dbReference type="Gene3D" id="1.10.630.10">
    <property type="entry name" value="Cytochrome P450"/>
    <property type="match status" value="1"/>
</dbReference>
<dbReference type="InterPro" id="IPR001128">
    <property type="entry name" value="Cyt_P450"/>
</dbReference>
<keyword evidence="6 10" id="KW-0560">Oxidoreductase</keyword>
<gene>
    <name evidence="11" type="ORF">EDB92DRAFT_459170</name>
</gene>
<keyword evidence="4 9" id="KW-0349">Heme</keyword>
<keyword evidence="7 9" id="KW-0408">Iron</keyword>
<comment type="caution">
    <text evidence="11">The sequence shown here is derived from an EMBL/GenBank/DDBJ whole genome shotgun (WGS) entry which is preliminary data.</text>
</comment>
<reference evidence="11" key="1">
    <citation type="submission" date="2022-01" db="EMBL/GenBank/DDBJ databases">
        <title>Comparative genomics reveals a dynamic genome evolution in the ectomycorrhizal milk-cap (Lactarius) mushrooms.</title>
        <authorList>
            <consortium name="DOE Joint Genome Institute"/>
            <person name="Lebreton A."/>
            <person name="Tang N."/>
            <person name="Kuo A."/>
            <person name="LaButti K."/>
            <person name="Drula E."/>
            <person name="Barry K."/>
            <person name="Clum A."/>
            <person name="Lipzen A."/>
            <person name="Mousain D."/>
            <person name="Ng V."/>
            <person name="Wang R."/>
            <person name="Wang X."/>
            <person name="Dai Y."/>
            <person name="Henrissat B."/>
            <person name="Grigoriev I.V."/>
            <person name="Guerin-Laguette A."/>
            <person name="Yu F."/>
            <person name="Martin F.M."/>
        </authorList>
    </citation>
    <scope>NUCLEOTIDE SEQUENCE</scope>
    <source>
        <strain evidence="11">QP</strain>
    </source>
</reference>
<dbReference type="PANTHER" id="PTHR24305">
    <property type="entry name" value="CYTOCHROME P450"/>
    <property type="match status" value="1"/>
</dbReference>
<proteinExistence type="inferred from homology"/>
<keyword evidence="12" id="KW-1185">Reference proteome</keyword>
<evidence type="ECO:0000313" key="12">
    <source>
        <dbReference type="Proteomes" id="UP001201163"/>
    </source>
</evidence>
<evidence type="ECO:0000256" key="8">
    <source>
        <dbReference type="ARBA" id="ARBA00023033"/>
    </source>
</evidence>
<dbReference type="GO" id="GO:0004497">
    <property type="term" value="F:monooxygenase activity"/>
    <property type="evidence" value="ECO:0007669"/>
    <property type="project" value="UniProtKB-KW"/>
</dbReference>
<dbReference type="InterPro" id="IPR002401">
    <property type="entry name" value="Cyt_P450_E_grp-I"/>
</dbReference>
<evidence type="ECO:0000256" key="1">
    <source>
        <dbReference type="ARBA" id="ARBA00001971"/>
    </source>
</evidence>
<dbReference type="AlphaFoldDB" id="A0AAD4L3L4"/>
<dbReference type="EMBL" id="JAKELL010000199">
    <property type="protein sequence ID" value="KAH8978852.1"/>
    <property type="molecule type" value="Genomic_DNA"/>
</dbReference>
<feature type="binding site" description="axial binding residue" evidence="9">
    <location>
        <position position="393"/>
    </location>
    <ligand>
        <name>heme</name>
        <dbReference type="ChEBI" id="CHEBI:30413"/>
    </ligand>
    <ligandPart>
        <name>Fe</name>
        <dbReference type="ChEBI" id="CHEBI:18248"/>
    </ligandPart>
</feature>
<keyword evidence="8 10" id="KW-0503">Monooxygenase</keyword>
<dbReference type="PRINTS" id="PR00385">
    <property type="entry name" value="P450"/>
</dbReference>
<evidence type="ECO:0000256" key="9">
    <source>
        <dbReference type="PIRSR" id="PIRSR602401-1"/>
    </source>
</evidence>
<dbReference type="GO" id="GO:0016705">
    <property type="term" value="F:oxidoreductase activity, acting on paired donors, with incorporation or reduction of molecular oxygen"/>
    <property type="evidence" value="ECO:0007669"/>
    <property type="project" value="InterPro"/>
</dbReference>
<comment type="similarity">
    <text evidence="3 10">Belongs to the cytochrome P450 family.</text>
</comment>
<dbReference type="PRINTS" id="PR00463">
    <property type="entry name" value="EP450I"/>
</dbReference>
<organism evidence="11 12">
    <name type="scientific">Lactarius akahatsu</name>
    <dbReference type="NCBI Taxonomy" id="416441"/>
    <lineage>
        <taxon>Eukaryota</taxon>
        <taxon>Fungi</taxon>
        <taxon>Dikarya</taxon>
        <taxon>Basidiomycota</taxon>
        <taxon>Agaricomycotina</taxon>
        <taxon>Agaricomycetes</taxon>
        <taxon>Russulales</taxon>
        <taxon>Russulaceae</taxon>
        <taxon>Lactarius</taxon>
    </lineage>
</organism>
<evidence type="ECO:0000313" key="11">
    <source>
        <dbReference type="EMBL" id="KAH8978852.1"/>
    </source>
</evidence>
<sequence length="459" mass="52424">MLRTKHQDFAAAGRDATAMVALIPWPKTTIYLADAVAIKEVATYRAKFPKPVYLYSMLLAFGGNVIASEGEDWKRYRTITAPVFSERNTRLVWDETISIMLDLFDNVWGDSPEIVLDHCVDITLPIALFVVGVAGFGRRVTWTSDLTVPPGHQMTFKDALHIVSTKLFLKMVAPDWVMNLTERTKRINLAFSELEQYMAEMVHARRSAETKEERHDLFSVLLDATSDDPNGSLTITEQELFGNMFIFLLAGHETTAHTLCFTFALLALYPDEQERLHQHIEDIMADLNRMPTYEDMNRFTLSMAVLNETLRMFPPASTIYKKATEDTNLTVGNADGGKTTFSVPSGTEIEFHVPGLHYNPRYWKDPHTFRPERFLGEWPRDAFLPFSSGARACIGRRFFETESIAAITMMMSRYRVEVKEEPEFIGETFEQRYARITASDLNLTNAPCRVPVVFKRREL</sequence>
<dbReference type="InterPro" id="IPR017972">
    <property type="entry name" value="Cyt_P450_CS"/>
</dbReference>
<dbReference type="InterPro" id="IPR036396">
    <property type="entry name" value="Cyt_P450_sf"/>
</dbReference>
<dbReference type="GO" id="GO:0005506">
    <property type="term" value="F:iron ion binding"/>
    <property type="evidence" value="ECO:0007669"/>
    <property type="project" value="InterPro"/>
</dbReference>
<evidence type="ECO:0000256" key="3">
    <source>
        <dbReference type="ARBA" id="ARBA00010617"/>
    </source>
</evidence>
<protein>
    <submittedName>
        <fullName evidence="11">Cytochrome P450</fullName>
    </submittedName>
</protein>
<dbReference type="SUPFAM" id="SSF48264">
    <property type="entry name" value="Cytochrome P450"/>
    <property type="match status" value="1"/>
</dbReference>
<evidence type="ECO:0000256" key="6">
    <source>
        <dbReference type="ARBA" id="ARBA00023002"/>
    </source>
</evidence>
<evidence type="ECO:0000256" key="4">
    <source>
        <dbReference type="ARBA" id="ARBA00022617"/>
    </source>
</evidence>
<comment type="pathway">
    <text evidence="2">Secondary metabolite biosynthesis.</text>
</comment>
<keyword evidence="5 9" id="KW-0479">Metal-binding</keyword>
<evidence type="ECO:0000256" key="10">
    <source>
        <dbReference type="RuleBase" id="RU000461"/>
    </source>
</evidence>
<evidence type="ECO:0000256" key="5">
    <source>
        <dbReference type="ARBA" id="ARBA00022723"/>
    </source>
</evidence>